<dbReference type="Proteomes" id="UP000234323">
    <property type="component" value="Unassembled WGS sequence"/>
</dbReference>
<reference evidence="1 2" key="1">
    <citation type="submission" date="2015-10" db="EMBL/GenBank/DDBJ databases">
        <title>Genome analyses suggest a sexual origin of heterokaryosis in a supposedly ancient asexual fungus.</title>
        <authorList>
            <person name="Ropars J."/>
            <person name="Sedzielewska K."/>
            <person name="Noel J."/>
            <person name="Charron P."/>
            <person name="Farinelli L."/>
            <person name="Marton T."/>
            <person name="Kruger M."/>
            <person name="Pelin A."/>
            <person name="Brachmann A."/>
            <person name="Corradi N."/>
        </authorList>
    </citation>
    <scope>NUCLEOTIDE SEQUENCE [LARGE SCALE GENOMIC DNA]</scope>
    <source>
        <strain evidence="1 2">A4</strain>
    </source>
</reference>
<dbReference type="AlphaFoldDB" id="A0A2I1HDQ6"/>
<evidence type="ECO:0000313" key="2">
    <source>
        <dbReference type="Proteomes" id="UP000234323"/>
    </source>
</evidence>
<proteinExistence type="predicted"/>
<protein>
    <submittedName>
        <fullName evidence="1">Uncharacterized protein</fullName>
    </submittedName>
</protein>
<gene>
    <name evidence="1" type="ORF">RhiirA4_477669</name>
</gene>
<comment type="caution">
    <text evidence="1">The sequence shown here is derived from an EMBL/GenBank/DDBJ whole genome shotgun (WGS) entry which is preliminary data.</text>
</comment>
<dbReference type="EMBL" id="LLXI01002371">
    <property type="protein sequence ID" value="PKY56975.1"/>
    <property type="molecule type" value="Genomic_DNA"/>
</dbReference>
<accession>A0A2I1HDQ6</accession>
<name>A0A2I1HDQ6_9GLOM</name>
<organism evidence="1 2">
    <name type="scientific">Rhizophagus irregularis</name>
    <dbReference type="NCBI Taxonomy" id="588596"/>
    <lineage>
        <taxon>Eukaryota</taxon>
        <taxon>Fungi</taxon>
        <taxon>Fungi incertae sedis</taxon>
        <taxon>Mucoromycota</taxon>
        <taxon>Glomeromycotina</taxon>
        <taxon>Glomeromycetes</taxon>
        <taxon>Glomerales</taxon>
        <taxon>Glomeraceae</taxon>
        <taxon>Rhizophagus</taxon>
    </lineage>
</organism>
<evidence type="ECO:0000313" key="1">
    <source>
        <dbReference type="EMBL" id="PKY56975.1"/>
    </source>
</evidence>
<keyword evidence="2" id="KW-1185">Reference proteome</keyword>
<sequence length="98" mass="11489">MSKIVSSTQMENLPTYEVLWMQKVWGIPNKKCSRCAIEEEAWEHIWICNKNDAGDTESELFKASLDEILNRRYSGQGPKESMERRFMGSSCYKIREPH</sequence>